<dbReference type="GO" id="GO:0016887">
    <property type="term" value="F:ATP hydrolysis activity"/>
    <property type="evidence" value="ECO:0007669"/>
    <property type="project" value="TreeGrafter"/>
</dbReference>
<proteinExistence type="predicted"/>
<reference evidence="1" key="1">
    <citation type="submission" date="2018-05" db="EMBL/GenBank/DDBJ databases">
        <authorList>
            <person name="Lanie J.A."/>
            <person name="Ng W.-L."/>
            <person name="Kazmierczak K.M."/>
            <person name="Andrzejewski T.M."/>
            <person name="Davidsen T.M."/>
            <person name="Wayne K.J."/>
            <person name="Tettelin H."/>
            <person name="Glass J.I."/>
            <person name="Rusch D."/>
            <person name="Podicherti R."/>
            <person name="Tsui H.-C.T."/>
            <person name="Winkler M.E."/>
        </authorList>
    </citation>
    <scope>NUCLEOTIDE SEQUENCE</scope>
</reference>
<gene>
    <name evidence="1" type="ORF">METZ01_LOCUS94672</name>
</gene>
<sequence>NNTFVIGYDTAIRLVDPIYYEGKELEMYRSLQEIEENGCSFLVAGRLVETSFRGLSDMEIPSRFRHLLEEIPESRYRVDQSSSEIRERGYD</sequence>
<evidence type="ECO:0000313" key="1">
    <source>
        <dbReference type="EMBL" id="SVA41818.1"/>
    </source>
</evidence>
<name>A0A381VPX8_9ZZZZ</name>
<dbReference type="Gene3D" id="3.40.50.620">
    <property type="entry name" value="HUPs"/>
    <property type="match status" value="1"/>
</dbReference>
<dbReference type="PANTHER" id="PTHR31285">
    <property type="entry name" value="NICOTINAMIDE MONONUCLEOTIDE ADENYLYLTRANSFERASE"/>
    <property type="match status" value="1"/>
</dbReference>
<accession>A0A381VPX8</accession>
<dbReference type="GO" id="GO:0005737">
    <property type="term" value="C:cytoplasm"/>
    <property type="evidence" value="ECO:0007669"/>
    <property type="project" value="TreeGrafter"/>
</dbReference>
<feature type="non-terminal residue" evidence="1">
    <location>
        <position position="1"/>
    </location>
</feature>
<dbReference type="EMBL" id="UINC01009321">
    <property type="protein sequence ID" value="SVA41818.1"/>
    <property type="molecule type" value="Genomic_DNA"/>
</dbReference>
<dbReference type="GO" id="GO:0005634">
    <property type="term" value="C:nucleus"/>
    <property type="evidence" value="ECO:0007669"/>
    <property type="project" value="TreeGrafter"/>
</dbReference>
<dbReference type="PANTHER" id="PTHR31285:SF0">
    <property type="entry name" value="NICOTINAMIDE MONONUCLEOTIDE ADENYLYLTRANSFERASE"/>
    <property type="match status" value="1"/>
</dbReference>
<organism evidence="1">
    <name type="scientific">marine metagenome</name>
    <dbReference type="NCBI Taxonomy" id="408172"/>
    <lineage>
        <taxon>unclassified sequences</taxon>
        <taxon>metagenomes</taxon>
        <taxon>ecological metagenomes</taxon>
    </lineage>
</organism>
<dbReference type="InterPro" id="IPR014729">
    <property type="entry name" value="Rossmann-like_a/b/a_fold"/>
</dbReference>
<protein>
    <submittedName>
        <fullName evidence="1">Uncharacterized protein</fullName>
    </submittedName>
</protein>
<dbReference type="GO" id="GO:0000309">
    <property type="term" value="F:nicotinamide-nucleotide adenylyltransferase activity"/>
    <property type="evidence" value="ECO:0007669"/>
    <property type="project" value="TreeGrafter"/>
</dbReference>
<dbReference type="AlphaFoldDB" id="A0A381VPX8"/>